<evidence type="ECO:0000259" key="1">
    <source>
        <dbReference type="Pfam" id="PF04015"/>
    </source>
</evidence>
<protein>
    <recommendedName>
        <fullName evidence="1">DUF362 domain-containing protein</fullName>
    </recommendedName>
</protein>
<dbReference type="STRING" id="545694.TREPR_0348"/>
<dbReference type="EMBL" id="CP001843">
    <property type="protein sequence ID" value="AEF85726.1"/>
    <property type="molecule type" value="Genomic_DNA"/>
</dbReference>
<sequence>MDSENFGNKEWNPLGDYVRPGSRILLKPNWVNHVNKIGGLDCTVTHPSVIRCIIDYCVVAKAKIIEIGDAPIQDCNFDFLMETHGYRRLFDYVRNKGVDILVSDFRITVSKYFLSKRIILQNKNKNRCEVVEFDLVGNSNFGNIEQNQRYRSINYPDDKLNNRHNKNHHKYLINKSIFTADLIINLPKPKSHRFAGITAAQKNFIGICSEKDYLPHYRIGAPENSGDESNKLSILGKIFSLLDRQRCKNIEKRNIFMQFFYGFMQYCIMKYKNIFASGQYFFNGRWHGNDTIWRTILDVNSLLLYGHADGNLDFNSPPRNILTIGDMIISGEKEGPLKPSPKPLGIILVSNNSALFDYIFCKIAQFDYTLIPTVKNSIGNKFLFRDSLDKISMCSNQEDLSNILLNNISFPMDWRFKPNSAWEEIINN</sequence>
<dbReference type="HOGENOM" id="CLU_562166_0_0_12"/>
<accession>F5YN32</accession>
<gene>
    <name evidence="2" type="ordered locus">TREPR_0348</name>
</gene>
<dbReference type="Pfam" id="PF04015">
    <property type="entry name" value="DUF362"/>
    <property type="match status" value="2"/>
</dbReference>
<feature type="domain" description="DUF362" evidence="1">
    <location>
        <begin position="164"/>
        <end position="361"/>
    </location>
</feature>
<name>F5YN32_TREPZ</name>
<keyword evidence="3" id="KW-1185">Reference proteome</keyword>
<dbReference type="InterPro" id="IPR007160">
    <property type="entry name" value="DUF362"/>
</dbReference>
<evidence type="ECO:0000313" key="2">
    <source>
        <dbReference type="EMBL" id="AEF85726.1"/>
    </source>
</evidence>
<organism evidence="2 3">
    <name type="scientific">Treponema primitia (strain ATCC BAA-887 / DSM 12427 / ZAS-2)</name>
    <dbReference type="NCBI Taxonomy" id="545694"/>
    <lineage>
        <taxon>Bacteria</taxon>
        <taxon>Pseudomonadati</taxon>
        <taxon>Spirochaetota</taxon>
        <taxon>Spirochaetia</taxon>
        <taxon>Spirochaetales</taxon>
        <taxon>Treponemataceae</taxon>
        <taxon>Treponema</taxon>
    </lineage>
</organism>
<feature type="domain" description="DUF362" evidence="1">
    <location>
        <begin position="24"/>
        <end position="105"/>
    </location>
</feature>
<proteinExistence type="predicted"/>
<dbReference type="Proteomes" id="UP000009223">
    <property type="component" value="Chromosome"/>
</dbReference>
<reference evidence="2 3" key="2">
    <citation type="journal article" date="2011" name="ISME J.">
        <title>RNA-seq reveals cooperative metabolic interactions between two termite-gut spirochete species in co-culture.</title>
        <authorList>
            <person name="Rosenthal A.Z."/>
            <person name="Matson E.G."/>
            <person name="Eldar A."/>
            <person name="Leadbetter J.R."/>
        </authorList>
    </citation>
    <scope>NUCLEOTIDE SEQUENCE [LARGE SCALE GENOMIC DNA]</scope>
    <source>
        <strain evidence="3">ATCC BAA-887 / DSM 12427 / ZAS-2</strain>
    </source>
</reference>
<dbReference type="KEGG" id="tpi:TREPR_0348"/>
<dbReference type="eggNOG" id="COG2006">
    <property type="taxonomic scope" value="Bacteria"/>
</dbReference>
<evidence type="ECO:0000313" key="3">
    <source>
        <dbReference type="Proteomes" id="UP000009223"/>
    </source>
</evidence>
<dbReference type="AlphaFoldDB" id="F5YN32"/>
<reference evidence="3" key="1">
    <citation type="submission" date="2009-12" db="EMBL/GenBank/DDBJ databases">
        <title>Complete sequence of Treponema primitia strain ZAS-2.</title>
        <authorList>
            <person name="Tetu S.G."/>
            <person name="Matson E."/>
            <person name="Ren Q."/>
            <person name="Seshadri R."/>
            <person name="Elbourne L."/>
            <person name="Hassan K.A."/>
            <person name="Durkin A."/>
            <person name="Radune D."/>
            <person name="Mohamoud Y."/>
            <person name="Shay R."/>
            <person name="Jin S."/>
            <person name="Zhang X."/>
            <person name="Lucey K."/>
            <person name="Ballor N.R."/>
            <person name="Ottesen E."/>
            <person name="Rosenthal R."/>
            <person name="Allen A."/>
            <person name="Leadbetter J.R."/>
            <person name="Paulsen I.T."/>
        </authorList>
    </citation>
    <scope>NUCLEOTIDE SEQUENCE [LARGE SCALE GENOMIC DNA]</scope>
    <source>
        <strain evidence="3">ATCC BAA-887 / DSM 12427 / ZAS-2</strain>
    </source>
</reference>